<dbReference type="Pfam" id="PF07915">
    <property type="entry name" value="PRKCSH"/>
    <property type="match status" value="1"/>
</dbReference>
<dbReference type="Proteomes" id="UP000762676">
    <property type="component" value="Unassembled WGS sequence"/>
</dbReference>
<organism evidence="8 9">
    <name type="scientific">Elysia marginata</name>
    <dbReference type="NCBI Taxonomy" id="1093978"/>
    <lineage>
        <taxon>Eukaryota</taxon>
        <taxon>Metazoa</taxon>
        <taxon>Spiralia</taxon>
        <taxon>Lophotrochozoa</taxon>
        <taxon>Mollusca</taxon>
        <taxon>Gastropoda</taxon>
        <taxon>Heterobranchia</taxon>
        <taxon>Euthyneura</taxon>
        <taxon>Panpulmonata</taxon>
        <taxon>Sacoglossa</taxon>
        <taxon>Placobranchoidea</taxon>
        <taxon>Plakobranchidae</taxon>
        <taxon>Elysia</taxon>
    </lineage>
</organism>
<evidence type="ECO:0000256" key="5">
    <source>
        <dbReference type="SAM" id="MobiDB-lite"/>
    </source>
</evidence>
<evidence type="ECO:0000256" key="2">
    <source>
        <dbReference type="ARBA" id="ARBA00022729"/>
    </source>
</evidence>
<keyword evidence="4" id="KW-1015">Disulfide bond</keyword>
<dbReference type="AlphaFoldDB" id="A0AAV4IL27"/>
<dbReference type="GO" id="GO:0030968">
    <property type="term" value="P:endoplasmic reticulum unfolded protein response"/>
    <property type="evidence" value="ECO:0007669"/>
    <property type="project" value="InterPro"/>
</dbReference>
<dbReference type="InterPro" id="IPR009011">
    <property type="entry name" value="Man6P_isomerase_rcpt-bd_dom_sf"/>
</dbReference>
<dbReference type="PANTHER" id="PTHR15414">
    <property type="entry name" value="OS-9-RELATED"/>
    <property type="match status" value="1"/>
</dbReference>
<gene>
    <name evidence="8" type="ORF">ElyMa_001327400</name>
</gene>
<feature type="compositionally biased region" description="Acidic residues" evidence="5">
    <location>
        <begin position="488"/>
        <end position="498"/>
    </location>
</feature>
<evidence type="ECO:0000259" key="7">
    <source>
        <dbReference type="PROSITE" id="PS51914"/>
    </source>
</evidence>
<feature type="region of interest" description="Disordered" evidence="5">
    <location>
        <begin position="746"/>
        <end position="765"/>
    </location>
</feature>
<keyword evidence="9" id="KW-1185">Reference proteome</keyword>
<sequence>MATMVEQRTILLLNFLIIIFSSLPNASYSFMDMEELKSVYYGLDILKEPVSIAKEVPPGAVYVTSKYGQQYQCTFPDHSSEEKRKEEEEKIALETGIVEMLRPMGDKSCLFKAKDWWSYEFCYGKYIRQFHMEDGDIKGNVIYLGYYQDDFDWNNETAREARLKSKTGQNRYHSQKYLLGTKCDLTGQMRRAEVRFVCEENSEDYLSRVDESETCVYTVTVMTSRICRHPYLKGPARRKPVPITCNPLLSEEQFQSYVQEMEEEKQRQQAKLSKTLPIDELFTDLNKDMSKKEIFEKIFGEDEVLWKAYQHHMNSQKGERELERKKLKELVDDLKNTDRESDESQAGKTESMNMNEDKETHSRQNSDGDEKDEDDEILSEFEDEIKEVKSKFDNSQSSIARIKRKLNMDKKWEAEMQEAIAEAERELGYKVDPSLLTGLTNTLDKLVNKLHDTHAELASAGKELGKLKPGKPVITNRDKQATGVDGSADVDEDDDDDNDYNKEEEKEDDKETSDKSKQEADINIQAPPRTSLEPASSDHSDPSMRQYRPSTMEEEEQAGTQGLASHRETGMLGEGNSAGVSPLSGQEGLLSPEQTGSAEGSEAESLVNPDTAVEPEVPKTGSADDAIVAGGAGEADGGKKDDEEDEADLKVTVRKTDNTQAELPENVQKLLEDSIKKEYKKNRLGDDSQPLSFDTDHSFQRDRTVHVIHSEDEEGKTNRYIFVFGFNNFNDESAERQKQSALEENYGFVYSRNKNKKNPETGTGS</sequence>
<dbReference type="GO" id="GO:0030970">
    <property type="term" value="P:retrograde protein transport, ER to cytosol"/>
    <property type="evidence" value="ECO:0007669"/>
    <property type="project" value="TreeGrafter"/>
</dbReference>
<dbReference type="InterPro" id="IPR044865">
    <property type="entry name" value="MRH_dom"/>
</dbReference>
<keyword evidence="2 6" id="KW-0732">Signal</keyword>
<proteinExistence type="predicted"/>
<dbReference type="PROSITE" id="PS51914">
    <property type="entry name" value="MRH"/>
    <property type="match status" value="1"/>
</dbReference>
<evidence type="ECO:0000313" key="8">
    <source>
        <dbReference type="EMBL" id="GFS10600.1"/>
    </source>
</evidence>
<evidence type="ECO:0000256" key="4">
    <source>
        <dbReference type="ARBA" id="ARBA00023157"/>
    </source>
</evidence>
<feature type="signal peptide" evidence="6">
    <location>
        <begin position="1"/>
        <end position="29"/>
    </location>
</feature>
<dbReference type="Gene3D" id="2.70.130.10">
    <property type="entry name" value="Mannose-6-phosphate receptor binding domain"/>
    <property type="match status" value="1"/>
</dbReference>
<evidence type="ECO:0000256" key="1">
    <source>
        <dbReference type="ARBA" id="ARBA00004240"/>
    </source>
</evidence>
<dbReference type="PANTHER" id="PTHR15414:SF5">
    <property type="entry name" value="PROTEIN OS-9"/>
    <property type="match status" value="1"/>
</dbReference>
<evidence type="ECO:0000313" key="9">
    <source>
        <dbReference type="Proteomes" id="UP000762676"/>
    </source>
</evidence>
<feature type="chain" id="PRO_5043405478" evidence="6">
    <location>
        <begin position="30"/>
        <end position="765"/>
    </location>
</feature>
<feature type="region of interest" description="Disordered" evidence="5">
    <location>
        <begin position="459"/>
        <end position="646"/>
    </location>
</feature>
<feature type="domain" description="MRH" evidence="7">
    <location>
        <begin position="107"/>
        <end position="229"/>
    </location>
</feature>
<dbReference type="EMBL" id="BMAT01002629">
    <property type="protein sequence ID" value="GFS10600.1"/>
    <property type="molecule type" value="Genomic_DNA"/>
</dbReference>
<feature type="region of interest" description="Disordered" evidence="5">
    <location>
        <begin position="333"/>
        <end position="375"/>
    </location>
</feature>
<feature type="compositionally biased region" description="Basic and acidic residues" evidence="5">
    <location>
        <begin position="355"/>
        <end position="368"/>
    </location>
</feature>
<evidence type="ECO:0000256" key="6">
    <source>
        <dbReference type="SAM" id="SignalP"/>
    </source>
</evidence>
<keyword evidence="3" id="KW-0256">Endoplasmic reticulum</keyword>
<accession>A0AAV4IL27</accession>
<dbReference type="GO" id="GO:0005788">
    <property type="term" value="C:endoplasmic reticulum lumen"/>
    <property type="evidence" value="ECO:0007669"/>
    <property type="project" value="TreeGrafter"/>
</dbReference>
<dbReference type="InterPro" id="IPR012913">
    <property type="entry name" value="OS9-like_dom"/>
</dbReference>
<evidence type="ECO:0000256" key="3">
    <source>
        <dbReference type="ARBA" id="ARBA00022824"/>
    </source>
</evidence>
<reference evidence="8 9" key="1">
    <citation type="journal article" date="2021" name="Elife">
        <title>Chloroplast acquisition without the gene transfer in kleptoplastic sea slugs, Plakobranchus ocellatus.</title>
        <authorList>
            <person name="Maeda T."/>
            <person name="Takahashi S."/>
            <person name="Yoshida T."/>
            <person name="Shimamura S."/>
            <person name="Takaki Y."/>
            <person name="Nagai Y."/>
            <person name="Toyoda A."/>
            <person name="Suzuki Y."/>
            <person name="Arimoto A."/>
            <person name="Ishii H."/>
            <person name="Satoh N."/>
            <person name="Nishiyama T."/>
            <person name="Hasebe M."/>
            <person name="Maruyama T."/>
            <person name="Minagawa J."/>
            <person name="Obokata J."/>
            <person name="Shigenobu S."/>
        </authorList>
    </citation>
    <scope>NUCLEOTIDE SEQUENCE [LARGE SCALE GENOMIC DNA]</scope>
</reference>
<feature type="compositionally biased region" description="Polar residues" evidence="5">
    <location>
        <begin position="344"/>
        <end position="354"/>
    </location>
</feature>
<protein>
    <submittedName>
        <fullName evidence="8">Protein OS-9-like</fullName>
    </submittedName>
</protein>
<comment type="caution">
    <text evidence="8">The sequence shown here is derived from an EMBL/GenBank/DDBJ whole genome shotgun (WGS) entry which is preliminary data.</text>
</comment>
<name>A0AAV4IL27_9GAST</name>
<dbReference type="SUPFAM" id="SSF50911">
    <property type="entry name" value="Mannose 6-phosphate receptor domain"/>
    <property type="match status" value="1"/>
</dbReference>
<comment type="subcellular location">
    <subcellularLocation>
        <location evidence="1">Endoplasmic reticulum</location>
    </subcellularLocation>
</comment>
<dbReference type="InterPro" id="IPR045149">
    <property type="entry name" value="OS-9-like"/>
</dbReference>